<evidence type="ECO:0000259" key="6">
    <source>
        <dbReference type="Pfam" id="PF06429"/>
    </source>
</evidence>
<dbReference type="InterPro" id="IPR020013">
    <property type="entry name" value="Flagellar_FlgE/F/G"/>
</dbReference>
<evidence type="ECO:0000256" key="1">
    <source>
        <dbReference type="ARBA" id="ARBA00004117"/>
    </source>
</evidence>
<keyword evidence="3 4" id="KW-0975">Bacterial flagellum</keyword>
<evidence type="ECO:0000256" key="3">
    <source>
        <dbReference type="ARBA" id="ARBA00023143"/>
    </source>
</evidence>
<keyword evidence="8" id="KW-0966">Cell projection</keyword>
<dbReference type="InterPro" id="IPR053967">
    <property type="entry name" value="LlgE_F_G-like_D1"/>
</dbReference>
<organism evidence="8 9">
    <name type="scientific">Malaciobacter canalis</name>
    <dbReference type="NCBI Taxonomy" id="1912871"/>
    <lineage>
        <taxon>Bacteria</taxon>
        <taxon>Pseudomonadati</taxon>
        <taxon>Campylobacterota</taxon>
        <taxon>Epsilonproteobacteria</taxon>
        <taxon>Campylobacterales</taxon>
        <taxon>Arcobacteraceae</taxon>
        <taxon>Malaciobacter</taxon>
    </lineage>
</organism>
<dbReference type="InterPro" id="IPR001444">
    <property type="entry name" value="Flag_bb_rod_N"/>
</dbReference>
<feature type="domain" description="Flagellar basal body rod protein N-terminal" evidence="5">
    <location>
        <begin position="7"/>
        <end position="35"/>
    </location>
</feature>
<keyword evidence="8" id="KW-0282">Flagellum</keyword>
<evidence type="ECO:0000313" key="9">
    <source>
        <dbReference type="Proteomes" id="UP000221384"/>
    </source>
</evidence>
<comment type="caution">
    <text evidence="8">The sequence shown here is derived from an EMBL/GenBank/DDBJ whole genome shotgun (WGS) entry which is preliminary data.</text>
</comment>
<keyword evidence="9" id="KW-1185">Reference proteome</keyword>
<feature type="domain" description="Flagellar basal-body/hook protein C-terminal" evidence="6">
    <location>
        <begin position="737"/>
        <end position="779"/>
    </location>
</feature>
<sequence length="781" mass="83876">MIGALWTGISGLSSQQTALDNESNNIANVNTIGYKSSRISFADQMYQDRIGKGSKILDAEKLYVQGNLKLTGVNYDMALSGDGFFTVKNKTQGGTSESFYTRAGNFRMGDNGTLQDAAGNEVQGWAMRPLDTDSDVISTNPNATLFTDDYSELLGSRIIRHDTYVETITAKATDYVATTRADSSDAFSGTGLKSKAAKLNDIEILKKEYTRRLQDLKNTPDGPSSTSISQKSQVRFEGETFKGEGDQISITINGTKIAQNFVSTNATDELITSLVDFAGGDTGNSVVTGSGTTTITNTITAANNTRYSMTINGEEVHYDSDTDATMQEILDGLENAINTNEALTSSTNPPTGITKNNVTGTIEVTFGSNATATETTYASSVTEDYNLVASKIATYKALADKISSTVPGMTAYNVIDPVTAVAVDQGKFEEKDTFNVTTNPLDVYKGMIEIKSLVPGQDFIINSIQEMSSSTTVSGEVNDTLSRTKAQSGTGVGALESIQDALSRAITGNQRNVYAPADLATLDTTIDHTLDFSIYDPTLKKNIEFSLTLEGSNGGVDITNVDEMVAAIQNGGNPMDTTKQVQFNNYFKVENVNGNLVISTKDSKYDLEFSTTLTDTTNSLVKDKNSDFSGRTGAGAEFLEITNTIEQTATQDSLQLKLDALNISNSPFGEFNIDQSGLITMKQGGVDFAIGQVSIALFNNQRGLLPSGDNLLAKTNESGDPIYNTNNSKTAKIEGKTLELSTADLSESLVNLMVFQRAFEANAKSITTSDQLLNTLINLKR</sequence>
<name>A0ABX4LPX1_9BACT</name>
<reference evidence="8 9" key="1">
    <citation type="submission" date="2017-09" db="EMBL/GenBank/DDBJ databases">
        <authorList>
            <person name="Perez-Cataluna A."/>
            <person name="Figueras M.J."/>
            <person name="Salas-Masso N."/>
        </authorList>
    </citation>
    <scope>NUCLEOTIDE SEQUENCE [LARGE SCALE GENOMIC DNA]</scope>
    <source>
        <strain evidence="8 9">F138-33</strain>
    </source>
</reference>
<protein>
    <recommendedName>
        <fullName evidence="4">Flagellar hook protein FlgE</fullName>
    </recommendedName>
</protein>
<proteinExistence type="inferred from homology"/>
<evidence type="ECO:0000259" key="7">
    <source>
        <dbReference type="Pfam" id="PF22692"/>
    </source>
</evidence>
<gene>
    <name evidence="8" type="ORF">CPG37_06515</name>
</gene>
<dbReference type="SUPFAM" id="SSF117143">
    <property type="entry name" value="Flagellar hook protein flgE"/>
    <property type="match status" value="1"/>
</dbReference>
<keyword evidence="8" id="KW-0969">Cilium</keyword>
<dbReference type="PANTHER" id="PTHR30435">
    <property type="entry name" value="FLAGELLAR PROTEIN"/>
    <property type="match status" value="1"/>
</dbReference>
<evidence type="ECO:0000259" key="5">
    <source>
        <dbReference type="Pfam" id="PF00460"/>
    </source>
</evidence>
<comment type="subcellular location">
    <subcellularLocation>
        <location evidence="1 4">Bacterial flagellum basal body</location>
    </subcellularLocation>
</comment>
<dbReference type="RefSeq" id="WP_099334293.1">
    <property type="nucleotide sequence ID" value="NZ_CP042812.1"/>
</dbReference>
<dbReference type="InterPro" id="IPR037925">
    <property type="entry name" value="FlgE/F/G-like"/>
</dbReference>
<dbReference type="Pfam" id="PF06429">
    <property type="entry name" value="Flg_bbr_C"/>
    <property type="match status" value="1"/>
</dbReference>
<dbReference type="InterPro" id="IPR010930">
    <property type="entry name" value="Flg_bb/hook_C_dom"/>
</dbReference>
<dbReference type="PANTHER" id="PTHR30435:SF1">
    <property type="entry name" value="FLAGELLAR HOOK PROTEIN FLGE"/>
    <property type="match status" value="1"/>
</dbReference>
<comment type="function">
    <text evidence="4">A flexible structure which links the flagellar filament to the drive apparatus in the basal body.</text>
</comment>
<feature type="domain" description="Flagellar hook protein FlgE/F/G-like D1" evidence="7">
    <location>
        <begin position="78"/>
        <end position="129"/>
    </location>
</feature>
<comment type="similarity">
    <text evidence="2 4">Belongs to the flagella basal body rod proteins family.</text>
</comment>
<evidence type="ECO:0000256" key="4">
    <source>
        <dbReference type="RuleBase" id="RU362116"/>
    </source>
</evidence>
<dbReference type="Proteomes" id="UP000221384">
    <property type="component" value="Unassembled WGS sequence"/>
</dbReference>
<dbReference type="Pfam" id="PF22692">
    <property type="entry name" value="LlgE_F_G_D1"/>
    <property type="match status" value="1"/>
</dbReference>
<evidence type="ECO:0000313" key="8">
    <source>
        <dbReference type="EMBL" id="PHO09991.1"/>
    </source>
</evidence>
<accession>A0ABX4LPX1</accession>
<dbReference type="NCBIfam" id="TIGR03506">
    <property type="entry name" value="FlgEFG_subfam"/>
    <property type="match status" value="1"/>
</dbReference>
<dbReference type="Pfam" id="PF00460">
    <property type="entry name" value="Flg_bb_rod"/>
    <property type="match status" value="1"/>
</dbReference>
<dbReference type="EMBL" id="NWVW01000006">
    <property type="protein sequence ID" value="PHO09991.1"/>
    <property type="molecule type" value="Genomic_DNA"/>
</dbReference>
<evidence type="ECO:0000256" key="2">
    <source>
        <dbReference type="ARBA" id="ARBA00009677"/>
    </source>
</evidence>